<accession>A0AAE2CIZ1</accession>
<reference evidence="2" key="1">
    <citation type="submission" date="2020-06" db="EMBL/GenBank/DDBJ databases">
        <authorList>
            <person name="Li T."/>
            <person name="Hu X."/>
            <person name="Zhang T."/>
            <person name="Song X."/>
            <person name="Zhang H."/>
            <person name="Dai N."/>
            <person name="Sheng W."/>
            <person name="Hou X."/>
            <person name="Wei L."/>
        </authorList>
    </citation>
    <scope>NUCLEOTIDE SEQUENCE</scope>
    <source>
        <strain evidence="2">3651</strain>
        <tissue evidence="2">Leaf</tissue>
    </source>
</reference>
<organism evidence="2 3">
    <name type="scientific">Sesamum alatum</name>
    <dbReference type="NCBI Taxonomy" id="300844"/>
    <lineage>
        <taxon>Eukaryota</taxon>
        <taxon>Viridiplantae</taxon>
        <taxon>Streptophyta</taxon>
        <taxon>Embryophyta</taxon>
        <taxon>Tracheophyta</taxon>
        <taxon>Spermatophyta</taxon>
        <taxon>Magnoliopsida</taxon>
        <taxon>eudicotyledons</taxon>
        <taxon>Gunneridae</taxon>
        <taxon>Pentapetalae</taxon>
        <taxon>asterids</taxon>
        <taxon>lamiids</taxon>
        <taxon>Lamiales</taxon>
        <taxon>Pedaliaceae</taxon>
        <taxon>Sesamum</taxon>
    </lineage>
</organism>
<protein>
    <submittedName>
        <fullName evidence="2">Uncharacterized protein</fullName>
    </submittedName>
</protein>
<feature type="compositionally biased region" description="Polar residues" evidence="1">
    <location>
        <begin position="124"/>
        <end position="133"/>
    </location>
</feature>
<feature type="compositionally biased region" description="Basic and acidic residues" evidence="1">
    <location>
        <begin position="41"/>
        <end position="50"/>
    </location>
</feature>
<sequence>MTLLDGSTAAYGKSIQDASANHADILELTQTGASQQTMKDTGSRKGKMETKNQGSAGNCHTDLLAGETENPTESLKLHQAEESIKNIGIEVRKKRKKRQPTESDVQENLPTKDKKAGDDELATEENSNNFITSEQKDRHVVISQVPSQRDC</sequence>
<dbReference type="EMBL" id="JACGWO010000007">
    <property type="protein sequence ID" value="KAK4423906.1"/>
    <property type="molecule type" value="Genomic_DNA"/>
</dbReference>
<name>A0AAE2CIZ1_9LAMI</name>
<comment type="caution">
    <text evidence="2">The sequence shown here is derived from an EMBL/GenBank/DDBJ whole genome shotgun (WGS) entry which is preliminary data.</text>
</comment>
<feature type="compositionally biased region" description="Basic and acidic residues" evidence="1">
    <location>
        <begin position="75"/>
        <end position="84"/>
    </location>
</feature>
<feature type="compositionally biased region" description="Polar residues" evidence="1">
    <location>
        <begin position="28"/>
        <end position="40"/>
    </location>
</feature>
<gene>
    <name evidence="2" type="ORF">Salat_1973500</name>
</gene>
<evidence type="ECO:0000313" key="2">
    <source>
        <dbReference type="EMBL" id="KAK4423906.1"/>
    </source>
</evidence>
<proteinExistence type="predicted"/>
<keyword evidence="3" id="KW-1185">Reference proteome</keyword>
<feature type="region of interest" description="Disordered" evidence="1">
    <location>
        <begin position="26"/>
        <end position="151"/>
    </location>
</feature>
<dbReference type="AlphaFoldDB" id="A0AAE2CIZ1"/>
<evidence type="ECO:0000256" key="1">
    <source>
        <dbReference type="SAM" id="MobiDB-lite"/>
    </source>
</evidence>
<dbReference type="Proteomes" id="UP001293254">
    <property type="component" value="Unassembled WGS sequence"/>
</dbReference>
<reference evidence="2" key="2">
    <citation type="journal article" date="2024" name="Plant">
        <title>Genomic evolution and insights into agronomic trait innovations of Sesamum species.</title>
        <authorList>
            <person name="Miao H."/>
            <person name="Wang L."/>
            <person name="Qu L."/>
            <person name="Liu H."/>
            <person name="Sun Y."/>
            <person name="Le M."/>
            <person name="Wang Q."/>
            <person name="Wei S."/>
            <person name="Zheng Y."/>
            <person name="Lin W."/>
            <person name="Duan Y."/>
            <person name="Cao H."/>
            <person name="Xiong S."/>
            <person name="Wang X."/>
            <person name="Wei L."/>
            <person name="Li C."/>
            <person name="Ma Q."/>
            <person name="Ju M."/>
            <person name="Zhao R."/>
            <person name="Li G."/>
            <person name="Mu C."/>
            <person name="Tian Q."/>
            <person name="Mei H."/>
            <person name="Zhang T."/>
            <person name="Gao T."/>
            <person name="Zhang H."/>
        </authorList>
    </citation>
    <scope>NUCLEOTIDE SEQUENCE</scope>
    <source>
        <strain evidence="2">3651</strain>
    </source>
</reference>
<evidence type="ECO:0000313" key="3">
    <source>
        <dbReference type="Proteomes" id="UP001293254"/>
    </source>
</evidence>